<name>A0ABT3BP94_9BACT</name>
<evidence type="ECO:0000256" key="1">
    <source>
        <dbReference type="SAM" id="Coils"/>
    </source>
</evidence>
<feature type="coiled-coil region" evidence="1">
    <location>
        <begin position="320"/>
        <end position="347"/>
    </location>
</feature>
<keyword evidence="3" id="KW-1185">Reference proteome</keyword>
<organism evidence="2 3">
    <name type="scientific">Ureaplasma zalophigenitalium</name>
    <dbReference type="NCBI Taxonomy" id="907723"/>
    <lineage>
        <taxon>Bacteria</taxon>
        <taxon>Bacillati</taxon>
        <taxon>Mycoplasmatota</taxon>
        <taxon>Mycoplasmoidales</taxon>
        <taxon>Mycoplasmoidaceae</taxon>
        <taxon>Ureaplasma</taxon>
    </lineage>
</organism>
<reference evidence="2 3" key="1">
    <citation type="journal article" date="2020" name="Int. J. Syst. Evol. Microbiol.">
        <title>Ureaplasma miroungigenitalium sp. nov. isolated from northern elephant seals (Mirounga angustirostris) and Ureaplasma zalophigenitalium sp. nov. isolated from California sea lions (Zalophus californianus).</title>
        <authorList>
            <person name="Volokhov D.V."/>
            <person name="Gulland F.M."/>
            <person name="Gao Y."/>
            <person name="Chizhikov V.E."/>
        </authorList>
    </citation>
    <scope>NUCLEOTIDE SEQUENCE [LARGE SCALE GENOMIC DNA]</scope>
    <source>
        <strain evidence="2 3">CSL7644-GEN</strain>
    </source>
</reference>
<proteinExistence type="predicted"/>
<dbReference type="Proteomes" id="UP001207252">
    <property type="component" value="Unassembled WGS sequence"/>
</dbReference>
<evidence type="ECO:0000313" key="2">
    <source>
        <dbReference type="EMBL" id="MCV3754060.1"/>
    </source>
</evidence>
<sequence length="1151" mass="133081">MQSIIDQTKLKIQKDNNNLLPLTDVIESAKQQLETKMGQAENAITQRKHQLKEQIKQIKQSLDTEKNALVADHKYQSVGQEIALAINETNNNHQNMDNYSIPQLKNVLSSYQTIKDSIPNKKAVVDQKIAKLRAELETSLHDAENINTSIKNSVSNPSTELTKKHTDLKNAISSAQALKNNNNASANDLESQIQRLNSAGSAASKATLEHLQTEFNTIHNKFIELAKQTEIAKDLQVSYNNQIKSINDLTQQKATSTFNNKGDFVNLHNQINTLNNEYNNLLNQFKNNQKTLLDNFIDKNNKQLTSVRSLKSGYPKFESIISQEDMINKLSNQAQELKTKINAGEFNSAMINTLHQIQAKYNGKINDLNVKVNSMNKKLKYIVDSANTFNDNINKLDNANQLPKIDINVLNVLKNGKVNIKNDDQFNNLIDQMLKKYSNSVDLATNKINQQYDSLTNETGVYNQAWADKLEVSKYINDKANALNDFVKQAKSVTPNNQPALELEKAIREFNKLNNQAFKNGINENVSKADLNHYLGHEIITGISSKQKAMDEIIKKAKLAFDSIKQEANSKVTPLSSTINQFVSDVNRNQLNNNYGYKGTIDALQPYNELFNNNHASPLEQLQKFTELKSKFNTDNVSKEELNEIAVKKEKYNNNIKKFELSSWFWDFIYEKSINKIQIKRDWLNEYLSLFFRTQNIVNTTLKNNSNPIVSRFGSAGLNAENRNLVKDSYKKMLNLFRIDANNDSFKTSLDINEINHKNDEMQKFTFSSFGNVIDFQKFIVFNNIMEKIIEFIADTIWWPIQEALIDFSVLNPFSAMVNGNVDQSVKNDRQRFYVKNNQTIKYMNFDENIIIYNRNINKLLEISKNFDRVISPIKNKQKPQRIFDLQIDQDFNNIKYMNTGFDNDKYTNTMVIKNNLINIADYFKKYDVESNEFLQKVEKQLTIDGDFRKNQSHNPIFYPTKNILLRIDNNIRRFSALGYVGRTLFQTQKVLSDERLIDSENLKQLGREMSQAALSFGVVIGNGEEKGTHYYEYWDTIKNYTKYSGDDSFLGEWTYKNNWTSQHDWLYKDINPINRQRHSVGHEVDHNDWNTIKKTITDGYKLYYDFINTTIQLDQSEQQKQNVFGGNHLLVYNFKKDELDEFLPENVFPR</sequence>
<feature type="coiled-coil region" evidence="1">
    <location>
        <begin position="26"/>
        <end position="68"/>
    </location>
</feature>
<dbReference type="RefSeq" id="WP_263817864.1">
    <property type="nucleotide sequence ID" value="NZ_JAOXHJ010000003.1"/>
</dbReference>
<accession>A0ABT3BP94</accession>
<gene>
    <name evidence="2" type="ORF">OF365_01605</name>
</gene>
<evidence type="ECO:0000313" key="3">
    <source>
        <dbReference type="Proteomes" id="UP001207252"/>
    </source>
</evidence>
<dbReference type="EMBL" id="JAOXHJ010000003">
    <property type="protein sequence ID" value="MCV3754060.1"/>
    <property type="molecule type" value="Genomic_DNA"/>
</dbReference>
<feature type="coiled-coil region" evidence="1">
    <location>
        <begin position="264"/>
        <end position="295"/>
    </location>
</feature>
<comment type="caution">
    <text evidence="2">The sequence shown here is derived from an EMBL/GenBank/DDBJ whole genome shotgun (WGS) entry which is preliminary data.</text>
</comment>
<protein>
    <submittedName>
        <fullName evidence="2">Uncharacterized protein</fullName>
    </submittedName>
</protein>
<keyword evidence="1" id="KW-0175">Coiled coil</keyword>